<dbReference type="RefSeq" id="WP_156339226.1">
    <property type="nucleotide sequence ID" value="NZ_CP012159.1"/>
</dbReference>
<evidence type="ECO:0000256" key="1">
    <source>
        <dbReference type="SAM" id="SignalP"/>
    </source>
</evidence>
<dbReference type="EMBL" id="CP012159">
    <property type="protein sequence ID" value="AKT43899.1"/>
    <property type="molecule type" value="Genomic_DNA"/>
</dbReference>
<proteinExistence type="predicted"/>
<dbReference type="PROSITE" id="PS51257">
    <property type="entry name" value="PROKAR_LIPOPROTEIN"/>
    <property type="match status" value="1"/>
</dbReference>
<dbReference type="STRING" id="52.CMC5_081360"/>
<keyword evidence="3" id="KW-1185">Reference proteome</keyword>
<evidence type="ECO:0000313" key="2">
    <source>
        <dbReference type="EMBL" id="AKT43899.1"/>
    </source>
</evidence>
<feature type="signal peptide" evidence="1">
    <location>
        <begin position="1"/>
        <end position="20"/>
    </location>
</feature>
<sequence length="346" mass="37324">MRKVGALVALVLLGGCSAAASQVEAPSPQSAPAPRAWQGASLGSAGIRVSMPGEPMVAHQRWVAGHGGEIDLDGLLLMDGDETTADYAVWRLKLTGEWPAVIVDPDTLLGMALSDIEVTATQDHLSHQGFPGRGVEGRVQGASGLIEHVFARAFAVGGDAYLLTVDAAPGRIERHTAERFFDSFQLTLPWRVQAFEEGGFTVAVPDAAVLLPHGEEEDEDRWIRGNTLILGGEEGVVFTLVHGKLPSSGWAKPGAEAPRELLELLGREFRSKTPMGIEQVVPTQVAGIPGWEILGRYRYEGDHFCIRVRVQGDRMIALGVASQRPDVQSDVRATRFFESLQVRRAP</sequence>
<feature type="chain" id="PRO_5005459952" evidence="1">
    <location>
        <begin position="21"/>
        <end position="346"/>
    </location>
</feature>
<dbReference type="PATRIC" id="fig|52.7.peg.8945"/>
<accession>A0A0K1ESX4</accession>
<dbReference type="Proteomes" id="UP000067626">
    <property type="component" value="Chromosome"/>
</dbReference>
<evidence type="ECO:0000313" key="3">
    <source>
        <dbReference type="Proteomes" id="UP000067626"/>
    </source>
</evidence>
<organism evidence="2 3">
    <name type="scientific">Chondromyces crocatus</name>
    <dbReference type="NCBI Taxonomy" id="52"/>
    <lineage>
        <taxon>Bacteria</taxon>
        <taxon>Pseudomonadati</taxon>
        <taxon>Myxococcota</taxon>
        <taxon>Polyangia</taxon>
        <taxon>Polyangiales</taxon>
        <taxon>Polyangiaceae</taxon>
        <taxon>Chondromyces</taxon>
    </lineage>
</organism>
<protein>
    <submittedName>
        <fullName evidence="2">Uncharacterized protein</fullName>
    </submittedName>
</protein>
<keyword evidence="1" id="KW-0732">Signal</keyword>
<dbReference type="KEGG" id="ccro:CMC5_081360"/>
<reference evidence="2 3" key="1">
    <citation type="submission" date="2015-07" db="EMBL/GenBank/DDBJ databases">
        <title>Genome analysis of myxobacterium Chondromyces crocatus Cm c5 reveals a high potential for natural compound synthesis and the genetic basis for the loss of fruiting body formation.</title>
        <authorList>
            <person name="Zaburannyi N."/>
            <person name="Bunk B."/>
            <person name="Maier J."/>
            <person name="Overmann J."/>
            <person name="Mueller R."/>
        </authorList>
    </citation>
    <scope>NUCLEOTIDE SEQUENCE [LARGE SCALE GENOMIC DNA]</scope>
    <source>
        <strain evidence="2 3">Cm c5</strain>
    </source>
</reference>
<dbReference type="AlphaFoldDB" id="A0A0K1ESX4"/>
<dbReference type="OrthoDB" id="9829927at2"/>
<gene>
    <name evidence="2" type="ORF">CMC5_081360</name>
</gene>
<name>A0A0K1ESX4_CHOCO</name>